<dbReference type="InterPro" id="IPR012337">
    <property type="entry name" value="RNaseH-like_sf"/>
</dbReference>
<dbReference type="EMBL" id="HG994367">
    <property type="protein sequence ID" value="CAF1703893.1"/>
    <property type="molecule type" value="Genomic_DNA"/>
</dbReference>
<evidence type="ECO:0000256" key="1">
    <source>
        <dbReference type="ARBA" id="ARBA00004123"/>
    </source>
</evidence>
<evidence type="ECO:0000256" key="7">
    <source>
        <dbReference type="ARBA" id="ARBA00023242"/>
    </source>
</evidence>
<accession>A0A816I7U1</accession>
<keyword evidence="6" id="KW-0804">Transcription</keyword>
<dbReference type="PANTHER" id="PTHR46481:SF10">
    <property type="entry name" value="ZINC FINGER BED DOMAIN-CONTAINING PROTEIN 39"/>
    <property type="match status" value="1"/>
</dbReference>
<evidence type="ECO:0000256" key="4">
    <source>
        <dbReference type="ARBA" id="ARBA00022833"/>
    </source>
</evidence>
<name>A0A816I7U1_BRANA</name>
<dbReference type="SUPFAM" id="SSF53098">
    <property type="entry name" value="Ribonuclease H-like"/>
    <property type="match status" value="1"/>
</dbReference>
<dbReference type="GO" id="GO:0003677">
    <property type="term" value="F:DNA binding"/>
    <property type="evidence" value="ECO:0007669"/>
    <property type="project" value="InterPro"/>
</dbReference>
<evidence type="ECO:0000256" key="3">
    <source>
        <dbReference type="ARBA" id="ARBA00022771"/>
    </source>
</evidence>
<reference evidence="11" key="1">
    <citation type="submission" date="2021-01" db="EMBL/GenBank/DDBJ databases">
        <authorList>
            <consortium name="Genoscope - CEA"/>
            <person name="William W."/>
        </authorList>
    </citation>
    <scope>NUCLEOTIDE SEQUENCE</scope>
</reference>
<evidence type="ECO:0000256" key="5">
    <source>
        <dbReference type="ARBA" id="ARBA00023015"/>
    </source>
</evidence>
<gene>
    <name evidence="11" type="ORF">DARMORV10_C03P44060.1</name>
</gene>
<dbReference type="GO" id="GO:0005634">
    <property type="term" value="C:nucleus"/>
    <property type="evidence" value="ECO:0007669"/>
    <property type="project" value="UniProtKB-SubCell"/>
</dbReference>
<feature type="compositionally biased region" description="Low complexity" evidence="9">
    <location>
        <begin position="18"/>
        <end position="31"/>
    </location>
</feature>
<evidence type="ECO:0000256" key="2">
    <source>
        <dbReference type="ARBA" id="ARBA00022723"/>
    </source>
</evidence>
<dbReference type="GO" id="GO:0008270">
    <property type="term" value="F:zinc ion binding"/>
    <property type="evidence" value="ECO:0007669"/>
    <property type="project" value="UniProtKB-KW"/>
</dbReference>
<keyword evidence="5" id="KW-0805">Transcription regulation</keyword>
<evidence type="ECO:0000313" key="11">
    <source>
        <dbReference type="EMBL" id="CAF1703893.1"/>
    </source>
</evidence>
<dbReference type="AlphaFoldDB" id="A0A816I7U1"/>
<dbReference type="Proteomes" id="UP001295469">
    <property type="component" value="Chromosome C03"/>
</dbReference>
<evidence type="ECO:0000256" key="9">
    <source>
        <dbReference type="SAM" id="MobiDB-lite"/>
    </source>
</evidence>
<keyword evidence="3 8" id="KW-0863">Zinc-finger</keyword>
<dbReference type="InterPro" id="IPR003656">
    <property type="entry name" value="Znf_BED"/>
</dbReference>
<protein>
    <submittedName>
        <fullName evidence="11">(rape) hypothetical protein</fullName>
    </submittedName>
</protein>
<feature type="domain" description="BED-type" evidence="10">
    <location>
        <begin position="33"/>
        <end position="94"/>
    </location>
</feature>
<dbReference type="PANTHER" id="PTHR46481">
    <property type="entry name" value="ZINC FINGER BED DOMAIN-CONTAINING PROTEIN 4"/>
    <property type="match status" value="1"/>
</dbReference>
<evidence type="ECO:0000256" key="6">
    <source>
        <dbReference type="ARBA" id="ARBA00023163"/>
    </source>
</evidence>
<evidence type="ECO:0000256" key="8">
    <source>
        <dbReference type="PROSITE-ProRule" id="PRU00027"/>
    </source>
</evidence>
<organism evidence="11">
    <name type="scientific">Brassica napus</name>
    <name type="common">Rape</name>
    <dbReference type="NCBI Taxonomy" id="3708"/>
    <lineage>
        <taxon>Eukaryota</taxon>
        <taxon>Viridiplantae</taxon>
        <taxon>Streptophyta</taxon>
        <taxon>Embryophyta</taxon>
        <taxon>Tracheophyta</taxon>
        <taxon>Spermatophyta</taxon>
        <taxon>Magnoliopsida</taxon>
        <taxon>eudicotyledons</taxon>
        <taxon>Gunneridae</taxon>
        <taxon>Pentapetalae</taxon>
        <taxon>rosids</taxon>
        <taxon>malvids</taxon>
        <taxon>Brassicales</taxon>
        <taxon>Brassicaceae</taxon>
        <taxon>Brassiceae</taxon>
        <taxon>Brassica</taxon>
    </lineage>
</organism>
<proteinExistence type="predicted"/>
<keyword evidence="4" id="KW-0862">Zinc</keyword>
<keyword evidence="7" id="KW-0539">Nucleus</keyword>
<evidence type="ECO:0000259" key="10">
    <source>
        <dbReference type="PROSITE" id="PS50808"/>
    </source>
</evidence>
<feature type="compositionally biased region" description="Acidic residues" evidence="9">
    <location>
        <begin position="1"/>
        <end position="15"/>
    </location>
</feature>
<keyword evidence="2" id="KW-0479">Metal-binding</keyword>
<dbReference type="SMART" id="SM00614">
    <property type="entry name" value="ZnF_BED"/>
    <property type="match status" value="1"/>
</dbReference>
<comment type="subcellular location">
    <subcellularLocation>
        <location evidence="1">Nucleus</location>
    </subcellularLocation>
</comment>
<sequence>MEHEDNDEVHEDDPMPQESGSSERGISSSGSSRRRAKCWNNFTPGEKHSDGKTDVTCKYCQKYYCLNLHRNGTNTMNRHMLTCSKASGSTPRSAPRKLDMEVFREMIAVAIIQHNLPYSFVEYEKIREAFTYANPSIEFWSRNTAASDVYKIYEKEKMKLKAVLANIPGRVCLTTDLWRAITVEGYMCLTAHYVDEEYSLKTKILSFCAFPPPHSGVAIAIKLIELLKEWGLEKKVFSLTVDNASANDNIQGILKRKLQKDLVCSGEFFDVRCSAHILNLIVQDGLAVLSGALDKIRESVKYVKGSQSREIMFQNCI</sequence>
<dbReference type="PROSITE" id="PS50808">
    <property type="entry name" value="ZF_BED"/>
    <property type="match status" value="1"/>
</dbReference>
<dbReference type="InterPro" id="IPR052035">
    <property type="entry name" value="ZnF_BED_domain_contain"/>
</dbReference>
<feature type="region of interest" description="Disordered" evidence="9">
    <location>
        <begin position="1"/>
        <end position="35"/>
    </location>
</feature>